<dbReference type="Proteomes" id="UP000252893">
    <property type="component" value="Unassembled WGS sequence"/>
</dbReference>
<keyword evidence="3" id="KW-1185">Reference proteome</keyword>
<dbReference type="RefSeq" id="WP_113944667.1">
    <property type="nucleotide sequence ID" value="NZ_JBHEEG010000001.1"/>
</dbReference>
<reference evidence="2 3" key="1">
    <citation type="submission" date="2018-06" db="EMBL/GenBank/DDBJ databases">
        <title>Genomic Encyclopedia of Type Strains, Phase IV (KMG-IV): sequencing the most valuable type-strain genomes for metagenomic binning, comparative biology and taxonomic classification.</title>
        <authorList>
            <person name="Goeker M."/>
        </authorList>
    </citation>
    <scope>NUCLEOTIDE SEQUENCE [LARGE SCALE GENOMIC DNA]</scope>
    <source>
        <strain evidence="2 3">DSM 25619</strain>
    </source>
</reference>
<evidence type="ECO:0000313" key="2">
    <source>
        <dbReference type="EMBL" id="RBO94795.1"/>
    </source>
</evidence>
<dbReference type="AlphaFoldDB" id="A0A366DY34"/>
<dbReference type="EMBL" id="QNRH01000004">
    <property type="protein sequence ID" value="RBO94795.1"/>
    <property type="molecule type" value="Genomic_DNA"/>
</dbReference>
<comment type="caution">
    <text evidence="2">The sequence shown here is derived from an EMBL/GenBank/DDBJ whole genome shotgun (WGS) entry which is preliminary data.</text>
</comment>
<dbReference type="OrthoDB" id="7374881at2"/>
<proteinExistence type="predicted"/>
<keyword evidence="1" id="KW-0732">Signal</keyword>
<accession>A0A366DY34</accession>
<protein>
    <recommendedName>
        <fullName evidence="4">Lipoprotein</fullName>
    </recommendedName>
</protein>
<evidence type="ECO:0000256" key="1">
    <source>
        <dbReference type="SAM" id="SignalP"/>
    </source>
</evidence>
<feature type="chain" id="PRO_5016671237" description="Lipoprotein" evidence="1">
    <location>
        <begin position="24"/>
        <end position="184"/>
    </location>
</feature>
<evidence type="ECO:0000313" key="3">
    <source>
        <dbReference type="Proteomes" id="UP000252893"/>
    </source>
</evidence>
<evidence type="ECO:0008006" key="4">
    <source>
        <dbReference type="Google" id="ProtNLM"/>
    </source>
</evidence>
<sequence length="184" mass="19804">MPVCVSASVHASFKKLAFFSATAGALILAGCTSPSGGSANLAPLTSDFGQPAQTSKAPVNMSKVRNYKLFIAPIIGAPLEVVTPLSLRFDTIVKTQSITLATNMETDADYILKGYFSNLTENNQTTVLYVWDVMDKQGNRVHRLQGQEKVSGKNGWSAVSATVMSKIADDTMADYFRWVSANAQ</sequence>
<name>A0A366DY34_9HYPH</name>
<gene>
    <name evidence="2" type="ORF">DFR47_104154</name>
</gene>
<organism evidence="2 3">
    <name type="scientific">Pseudochrobactrum asaccharolyticum</name>
    <dbReference type="NCBI Taxonomy" id="354351"/>
    <lineage>
        <taxon>Bacteria</taxon>
        <taxon>Pseudomonadati</taxon>
        <taxon>Pseudomonadota</taxon>
        <taxon>Alphaproteobacteria</taxon>
        <taxon>Hyphomicrobiales</taxon>
        <taxon>Brucellaceae</taxon>
        <taxon>Pseudochrobactrum</taxon>
    </lineage>
</organism>
<feature type="signal peptide" evidence="1">
    <location>
        <begin position="1"/>
        <end position="23"/>
    </location>
</feature>